<gene>
    <name evidence="3" type="ORF">F53441_13341</name>
</gene>
<evidence type="ECO:0000313" key="4">
    <source>
        <dbReference type="Proteomes" id="UP000605986"/>
    </source>
</evidence>
<dbReference type="InterPro" id="IPR010730">
    <property type="entry name" value="HET"/>
</dbReference>
<dbReference type="PANTHER" id="PTHR33112">
    <property type="entry name" value="DOMAIN PROTEIN, PUTATIVE-RELATED"/>
    <property type="match status" value="1"/>
</dbReference>
<comment type="caution">
    <text evidence="3">The sequence shown here is derived from an EMBL/GenBank/DDBJ whole genome shotgun (WGS) entry which is preliminary data.</text>
</comment>
<proteinExistence type="predicted"/>
<dbReference type="OrthoDB" id="5362512at2759"/>
<evidence type="ECO:0000313" key="3">
    <source>
        <dbReference type="EMBL" id="KAF4436028.1"/>
    </source>
</evidence>
<feature type="region of interest" description="Disordered" evidence="1">
    <location>
        <begin position="76"/>
        <end position="96"/>
    </location>
</feature>
<accession>A0A8H4JSK5</accession>
<sequence length="587" mass="66875">MAFEYQKCDKCSALPFYDPGWSDRAQHYRSFWELDLSAKNGCQLCALLRTAVLEFNAWHLSCSIIEAEQYQQQLDKEPTTHGGDGNSDYHNSTEEVSRGRIFDDSGFFVEPVRRCRSDCSPQVEGLHRIMYLRFHHDEEDPIDEVYPFIEVSSRPANPNNRAPILYNSLPKTFQDAVAATRALGLRYLWIDSLCIIQDSKQDWEIQCTEMQRIYRNSFVTVAGPAASGCDSGFLHPRPHICEVTLPISCGDISDKLIFWYQGIAENTMTLVPEENAPLSTRAWVLQERLLSTRVLYFGTKVQYLECFANTRFENFHFSIGWDYREINMISKSQMKLLWSGSDFLKHWTILATTYSSLGLTKITDRLPALSGLASSVQASSYLAGIWSHDLPRGLTWYVAPWDRDKAISPVISPTDYVAPSWSWAAAKFGVQYLINNYRIQFNHDFDIVDAVVRPAGLDPFGMVKDGYVEGSGRMKTFLLQKRTDLIVPGRLSIYVLSNGPDSPISAIFAPDGYRTEEFQEDTVLLLYLGIFSNGRSMAMSVERVEGVDSTFKRTGLAFTNYAMEDNDAKYKFPELFEKVEKVQVRLV</sequence>
<evidence type="ECO:0000256" key="1">
    <source>
        <dbReference type="SAM" id="MobiDB-lite"/>
    </source>
</evidence>
<dbReference type="Pfam" id="PF06985">
    <property type="entry name" value="HET"/>
    <property type="match status" value="1"/>
</dbReference>
<organism evidence="3 4">
    <name type="scientific">Fusarium austroafricanum</name>
    <dbReference type="NCBI Taxonomy" id="2364996"/>
    <lineage>
        <taxon>Eukaryota</taxon>
        <taxon>Fungi</taxon>
        <taxon>Dikarya</taxon>
        <taxon>Ascomycota</taxon>
        <taxon>Pezizomycotina</taxon>
        <taxon>Sordariomycetes</taxon>
        <taxon>Hypocreomycetidae</taxon>
        <taxon>Hypocreales</taxon>
        <taxon>Nectriaceae</taxon>
        <taxon>Fusarium</taxon>
        <taxon>Fusarium concolor species complex</taxon>
    </lineage>
</organism>
<keyword evidence="4" id="KW-1185">Reference proteome</keyword>
<dbReference type="Proteomes" id="UP000605986">
    <property type="component" value="Unassembled WGS sequence"/>
</dbReference>
<dbReference type="EMBL" id="JAADJG010000823">
    <property type="protein sequence ID" value="KAF4436028.1"/>
    <property type="molecule type" value="Genomic_DNA"/>
</dbReference>
<reference evidence="3" key="1">
    <citation type="submission" date="2020-01" db="EMBL/GenBank/DDBJ databases">
        <title>Identification and distribution of gene clusters putatively required for synthesis of sphingolipid metabolism inhibitors in phylogenetically diverse species of the filamentous fungus Fusarium.</title>
        <authorList>
            <person name="Kim H.-S."/>
            <person name="Busman M."/>
            <person name="Brown D.W."/>
            <person name="Divon H."/>
            <person name="Uhlig S."/>
            <person name="Proctor R.H."/>
        </authorList>
    </citation>
    <scope>NUCLEOTIDE SEQUENCE</scope>
    <source>
        <strain evidence="3">NRRL 53441</strain>
    </source>
</reference>
<protein>
    <submittedName>
        <fullName evidence="3">HET-domain-containing protein</fullName>
    </submittedName>
</protein>
<feature type="domain" description="Heterokaryon incompatibility" evidence="2">
    <location>
        <begin position="167"/>
        <end position="287"/>
    </location>
</feature>
<name>A0A8H4JSK5_9HYPO</name>
<dbReference type="PANTHER" id="PTHR33112:SF16">
    <property type="entry name" value="HETEROKARYON INCOMPATIBILITY DOMAIN-CONTAINING PROTEIN"/>
    <property type="match status" value="1"/>
</dbReference>
<evidence type="ECO:0000259" key="2">
    <source>
        <dbReference type="Pfam" id="PF06985"/>
    </source>
</evidence>
<dbReference type="AlphaFoldDB" id="A0A8H4JSK5"/>